<dbReference type="STRING" id="1837282.A6F49_04780"/>
<dbReference type="AlphaFoldDB" id="A0A1B7M2M2"/>
<protein>
    <submittedName>
        <fullName evidence="1">Uncharacterized protein</fullName>
    </submittedName>
</protein>
<reference evidence="1 2" key="1">
    <citation type="submission" date="2016-04" db="EMBL/GenBank/DDBJ databases">
        <title>First whole genome shotgun sequence of the bacterium Enteractinococcus sp. strain UASWS1574.</title>
        <authorList>
            <person name="Crovadore J."/>
            <person name="Chablais R."/>
            <person name="Lefort F."/>
        </authorList>
    </citation>
    <scope>NUCLEOTIDE SEQUENCE [LARGE SCALE GENOMIC DNA]</scope>
    <source>
        <strain evidence="1 2">UASWS1574</strain>
    </source>
</reference>
<proteinExistence type="predicted"/>
<sequence>MTKPALSYPDHVAESIASAVYDVEEVTFRHTVGAAKIAADFDGNSKLFGQHCAHVAAAAIKSLDEARVVSAIDQVYRLGDGAILRDADGVAFQLRNGMLQPCLNPASTSHQDGIIELPALVLDWGDIGR</sequence>
<dbReference type="EMBL" id="LXEY01000008">
    <property type="protein sequence ID" value="OAV62824.1"/>
    <property type="molecule type" value="Genomic_DNA"/>
</dbReference>
<comment type="caution">
    <text evidence="1">The sequence shown here is derived from an EMBL/GenBank/DDBJ whole genome shotgun (WGS) entry which is preliminary data.</text>
</comment>
<dbReference type="Proteomes" id="UP000078292">
    <property type="component" value="Unassembled WGS sequence"/>
</dbReference>
<name>A0A1B7M2M2_9MICC</name>
<dbReference type="RefSeq" id="WP_043055559.1">
    <property type="nucleotide sequence ID" value="NZ_LXEY01000008.1"/>
</dbReference>
<keyword evidence="2" id="KW-1185">Reference proteome</keyword>
<accession>A0A1B7M2M2</accession>
<evidence type="ECO:0000313" key="2">
    <source>
        <dbReference type="Proteomes" id="UP000078292"/>
    </source>
</evidence>
<gene>
    <name evidence="1" type="ORF">A6F49_04780</name>
</gene>
<organism evidence="1 2">
    <name type="scientific">Enteractinococcus helveticum</name>
    <dbReference type="NCBI Taxonomy" id="1837282"/>
    <lineage>
        <taxon>Bacteria</taxon>
        <taxon>Bacillati</taxon>
        <taxon>Actinomycetota</taxon>
        <taxon>Actinomycetes</taxon>
        <taxon>Micrococcales</taxon>
        <taxon>Micrococcaceae</taxon>
    </lineage>
</organism>
<evidence type="ECO:0000313" key="1">
    <source>
        <dbReference type="EMBL" id="OAV62824.1"/>
    </source>
</evidence>